<sequence length="40" mass="4508">MAQADNPVESMQIQETNLLAKRFSAYEHFANCIKTAYTAT</sequence>
<dbReference type="Proteomes" id="UP000018419">
    <property type="component" value="Unassembled WGS sequence"/>
</dbReference>
<evidence type="ECO:0000313" key="2">
    <source>
        <dbReference type="Proteomes" id="UP000018419"/>
    </source>
</evidence>
<accession>A0ABM9YKL7</accession>
<proteinExistence type="predicted"/>
<comment type="caution">
    <text evidence="1">The sequence shown here is derived from an EMBL/GenBank/DDBJ whole genome shotgun (WGS) entry which is preliminary data.</text>
</comment>
<dbReference type="EMBL" id="ACVR01000071">
    <property type="protein sequence ID" value="EET81435.1"/>
    <property type="molecule type" value="Genomic_DNA"/>
</dbReference>
<keyword evidence="2" id="KW-1185">Reference proteome</keyword>
<organism evidence="1 2">
    <name type="scientific">Acinetobacter radioresistens SK82</name>
    <dbReference type="NCBI Taxonomy" id="596318"/>
    <lineage>
        <taxon>Bacteria</taxon>
        <taxon>Pseudomonadati</taxon>
        <taxon>Pseudomonadota</taxon>
        <taxon>Gammaproteobacteria</taxon>
        <taxon>Moraxellales</taxon>
        <taxon>Moraxellaceae</taxon>
        <taxon>Acinetobacter</taxon>
    </lineage>
</organism>
<gene>
    <name evidence="1" type="ORF">ACIRA0001_1354</name>
</gene>
<protein>
    <submittedName>
        <fullName evidence="1">Uncharacterized protein</fullName>
    </submittedName>
</protein>
<reference evidence="1 2" key="1">
    <citation type="submission" date="2009-07" db="EMBL/GenBank/DDBJ databases">
        <authorList>
            <person name="Madupu R."/>
            <person name="Durkin A.S."/>
            <person name="Torralba M."/>
            <person name="Methe B."/>
            <person name="Sutton G.G."/>
            <person name="Strausberg R.L."/>
            <person name="Nelson K.E."/>
        </authorList>
    </citation>
    <scope>NUCLEOTIDE SEQUENCE [LARGE SCALE GENOMIC DNA]</scope>
    <source>
        <strain evidence="1 2">SK82</strain>
    </source>
</reference>
<evidence type="ECO:0000313" key="1">
    <source>
        <dbReference type="EMBL" id="EET81435.1"/>
    </source>
</evidence>
<name>A0ABM9YKL7_ACIRA</name>